<gene>
    <name evidence="2" type="ORF">Taro_009833</name>
</gene>
<dbReference type="EMBL" id="NMUH01000348">
    <property type="protein sequence ID" value="MQL77411.1"/>
    <property type="molecule type" value="Genomic_DNA"/>
</dbReference>
<sequence length="271" mass="30656">MERHKPIPQPFFPSYNRTPKYLGCLNTLHPNPRDEFTTCWGHVEELLVAGELWIDHKEDLFFPHSSAATCTNRPLEVDQRRFLQLWGIALQMPTPLTPQIVRWYLPPPGRLKLNVDGAYKITSSITAGGGILRNDLGEIMFAFAARYPGVHSSLEAEALALRNGILLCYERGFSEFLIESDSLVLVQIMKGQYSCPWRLSIAIQDVLHRCQDLHVSFSHIYWEANWVADSLAGHGCTISCSCTVWSSWADLPPSVKGPYRLDKMGFPSIKP</sequence>
<dbReference type="SUPFAM" id="SSF53098">
    <property type="entry name" value="Ribonuclease H-like"/>
    <property type="match status" value="1"/>
</dbReference>
<name>A0A843U1J6_COLES</name>
<evidence type="ECO:0000259" key="1">
    <source>
        <dbReference type="Pfam" id="PF13456"/>
    </source>
</evidence>
<feature type="domain" description="RNase H type-1" evidence="1">
    <location>
        <begin position="114"/>
        <end position="234"/>
    </location>
</feature>
<dbReference type="PANTHER" id="PTHR47723:SF19">
    <property type="entry name" value="POLYNUCLEOTIDYL TRANSFERASE, RIBONUCLEASE H-LIKE SUPERFAMILY PROTEIN"/>
    <property type="match status" value="1"/>
</dbReference>
<dbReference type="PANTHER" id="PTHR47723">
    <property type="entry name" value="OS05G0353850 PROTEIN"/>
    <property type="match status" value="1"/>
</dbReference>
<reference evidence="2" key="1">
    <citation type="submission" date="2017-07" db="EMBL/GenBank/DDBJ databases">
        <title>Taro Niue Genome Assembly and Annotation.</title>
        <authorList>
            <person name="Atibalentja N."/>
            <person name="Keating K."/>
            <person name="Fields C.J."/>
        </authorList>
    </citation>
    <scope>NUCLEOTIDE SEQUENCE</scope>
    <source>
        <strain evidence="2">Niue_2</strain>
        <tissue evidence="2">Leaf</tissue>
    </source>
</reference>
<dbReference type="GO" id="GO:0003676">
    <property type="term" value="F:nucleic acid binding"/>
    <property type="evidence" value="ECO:0007669"/>
    <property type="project" value="InterPro"/>
</dbReference>
<dbReference type="InterPro" id="IPR044730">
    <property type="entry name" value="RNase_H-like_dom_plant"/>
</dbReference>
<comment type="caution">
    <text evidence="2">The sequence shown here is derived from an EMBL/GenBank/DDBJ whole genome shotgun (WGS) entry which is preliminary data.</text>
</comment>
<dbReference type="Gene3D" id="3.30.420.10">
    <property type="entry name" value="Ribonuclease H-like superfamily/Ribonuclease H"/>
    <property type="match status" value="1"/>
</dbReference>
<dbReference type="InterPro" id="IPR036397">
    <property type="entry name" value="RNaseH_sf"/>
</dbReference>
<dbReference type="InterPro" id="IPR012337">
    <property type="entry name" value="RNaseH-like_sf"/>
</dbReference>
<dbReference type="OrthoDB" id="597234at2759"/>
<keyword evidence="3" id="KW-1185">Reference proteome</keyword>
<dbReference type="Pfam" id="PF13456">
    <property type="entry name" value="RVT_3"/>
    <property type="match status" value="1"/>
</dbReference>
<dbReference type="InterPro" id="IPR053151">
    <property type="entry name" value="RNase_H-like"/>
</dbReference>
<dbReference type="AlphaFoldDB" id="A0A843U1J6"/>
<accession>A0A843U1J6</accession>
<dbReference type="CDD" id="cd06222">
    <property type="entry name" value="RNase_H_like"/>
    <property type="match status" value="1"/>
</dbReference>
<organism evidence="2 3">
    <name type="scientific">Colocasia esculenta</name>
    <name type="common">Wild taro</name>
    <name type="synonym">Arum esculentum</name>
    <dbReference type="NCBI Taxonomy" id="4460"/>
    <lineage>
        <taxon>Eukaryota</taxon>
        <taxon>Viridiplantae</taxon>
        <taxon>Streptophyta</taxon>
        <taxon>Embryophyta</taxon>
        <taxon>Tracheophyta</taxon>
        <taxon>Spermatophyta</taxon>
        <taxon>Magnoliopsida</taxon>
        <taxon>Liliopsida</taxon>
        <taxon>Araceae</taxon>
        <taxon>Aroideae</taxon>
        <taxon>Colocasieae</taxon>
        <taxon>Colocasia</taxon>
    </lineage>
</organism>
<protein>
    <recommendedName>
        <fullName evidence="1">RNase H type-1 domain-containing protein</fullName>
    </recommendedName>
</protein>
<dbReference type="Proteomes" id="UP000652761">
    <property type="component" value="Unassembled WGS sequence"/>
</dbReference>
<evidence type="ECO:0000313" key="2">
    <source>
        <dbReference type="EMBL" id="MQL77411.1"/>
    </source>
</evidence>
<dbReference type="GO" id="GO:0004523">
    <property type="term" value="F:RNA-DNA hybrid ribonuclease activity"/>
    <property type="evidence" value="ECO:0007669"/>
    <property type="project" value="InterPro"/>
</dbReference>
<evidence type="ECO:0000313" key="3">
    <source>
        <dbReference type="Proteomes" id="UP000652761"/>
    </source>
</evidence>
<dbReference type="InterPro" id="IPR002156">
    <property type="entry name" value="RNaseH_domain"/>
</dbReference>
<proteinExistence type="predicted"/>